<feature type="domain" description="Histidine kinase" evidence="13">
    <location>
        <begin position="248"/>
        <end position="464"/>
    </location>
</feature>
<keyword evidence="7 15" id="KW-0418">Kinase</keyword>
<dbReference type="InterPro" id="IPR003661">
    <property type="entry name" value="HisK_dim/P_dom"/>
</dbReference>
<dbReference type="RefSeq" id="WP_261953961.1">
    <property type="nucleotide sequence ID" value="NZ_AP026073.1"/>
</dbReference>
<evidence type="ECO:0000256" key="6">
    <source>
        <dbReference type="ARBA" id="ARBA00022692"/>
    </source>
</evidence>
<sequence length="470" mass="50783">MIHRILLSYLTLTLLVLLTLEIPFGILYARSQTSALTTTLERDAVVLAELADEYIENADTRALPHLLRSYIRGNNIQAVVVDRHGTVLAATPTDVPVTAQHLAGAPDIIAALHNHPSNGVRHHSRSGEDDRYTTVPAASGPTVRGAIRISAPTRGTTERIHTAWALLAGAGLAVLAAMTVIGLALARWTTLPVRELEHATAQLADGTLTKPPAADIGPLELRRLATTFNHTATRLQHLLRAQHRFAADASHQLKTPLTALRLRLENLEPDIRPDARHHLDHAIAETDRLVRMVHGLLALARLEEDPTAPTPVDADAILNDRVETWSAFSADHDVTLSLTGEPVGRVQAVPGALEQILDNLLANALRATPPGSTVTVHRIPARAPYHRTVAPVELHIIDQGPGMTALDRERAFDRFWRAPNTPPGGTGLGLTIARQLAQASGGTIELHPHSTGGLDAVIHLRPDPPLHRAR</sequence>
<dbReference type="PANTHER" id="PTHR45436">
    <property type="entry name" value="SENSOR HISTIDINE KINASE YKOH"/>
    <property type="match status" value="1"/>
</dbReference>
<dbReference type="InterPro" id="IPR003660">
    <property type="entry name" value="HAMP_dom"/>
</dbReference>
<dbReference type="CDD" id="cd06225">
    <property type="entry name" value="HAMP"/>
    <property type="match status" value="1"/>
</dbReference>
<dbReference type="Gene3D" id="1.10.287.130">
    <property type="match status" value="1"/>
</dbReference>
<dbReference type="Gene3D" id="3.30.565.10">
    <property type="entry name" value="Histidine kinase-like ATPase, C-terminal domain"/>
    <property type="match status" value="1"/>
</dbReference>
<feature type="region of interest" description="Disordered" evidence="11">
    <location>
        <begin position="118"/>
        <end position="137"/>
    </location>
</feature>
<dbReference type="InterPro" id="IPR003594">
    <property type="entry name" value="HATPase_dom"/>
</dbReference>
<keyword evidence="4" id="KW-0597">Phosphoprotein</keyword>
<dbReference type="EC" id="2.7.13.3" evidence="3"/>
<dbReference type="SMART" id="SM00304">
    <property type="entry name" value="HAMP"/>
    <property type="match status" value="1"/>
</dbReference>
<evidence type="ECO:0000256" key="3">
    <source>
        <dbReference type="ARBA" id="ARBA00012438"/>
    </source>
</evidence>
<comment type="subcellular location">
    <subcellularLocation>
        <location evidence="2">Cell membrane</location>
    </subcellularLocation>
</comment>
<name>A0ABN6R0U0_STRNI</name>
<dbReference type="EMBL" id="AP026073">
    <property type="protein sequence ID" value="BDM70193.1"/>
    <property type="molecule type" value="Genomic_DNA"/>
</dbReference>
<accession>A0ABN6R0U0</accession>
<dbReference type="SUPFAM" id="SSF55874">
    <property type="entry name" value="ATPase domain of HSP90 chaperone/DNA topoisomerase II/histidine kinase"/>
    <property type="match status" value="1"/>
</dbReference>
<evidence type="ECO:0000259" key="13">
    <source>
        <dbReference type="PROSITE" id="PS50109"/>
    </source>
</evidence>
<evidence type="ECO:0000256" key="12">
    <source>
        <dbReference type="SAM" id="Phobius"/>
    </source>
</evidence>
<dbReference type="Gene3D" id="6.10.340.10">
    <property type="match status" value="1"/>
</dbReference>
<dbReference type="PROSITE" id="PS50885">
    <property type="entry name" value="HAMP"/>
    <property type="match status" value="1"/>
</dbReference>
<evidence type="ECO:0000313" key="15">
    <source>
        <dbReference type="EMBL" id="BDM70193.1"/>
    </source>
</evidence>
<evidence type="ECO:0000256" key="5">
    <source>
        <dbReference type="ARBA" id="ARBA00022679"/>
    </source>
</evidence>
<evidence type="ECO:0000256" key="8">
    <source>
        <dbReference type="ARBA" id="ARBA00022989"/>
    </source>
</evidence>
<dbReference type="Proteomes" id="UP001059597">
    <property type="component" value="Chromosome"/>
</dbReference>
<feature type="transmembrane region" description="Helical" evidence="12">
    <location>
        <begin position="163"/>
        <end position="186"/>
    </location>
</feature>
<reference evidence="15" key="1">
    <citation type="submission" date="2022-06" db="EMBL/GenBank/DDBJ databases">
        <title>Complete genome sequence of Streptomyces nigrescens HEK616.</title>
        <authorList>
            <person name="Asamizu S."/>
            <person name="Onaka H."/>
        </authorList>
    </citation>
    <scope>NUCLEOTIDE SEQUENCE</scope>
    <source>
        <strain evidence="15">HEK616</strain>
    </source>
</reference>
<evidence type="ECO:0000256" key="4">
    <source>
        <dbReference type="ARBA" id="ARBA00022553"/>
    </source>
</evidence>
<evidence type="ECO:0000256" key="11">
    <source>
        <dbReference type="SAM" id="MobiDB-lite"/>
    </source>
</evidence>
<dbReference type="GO" id="GO:0016301">
    <property type="term" value="F:kinase activity"/>
    <property type="evidence" value="ECO:0007669"/>
    <property type="project" value="UniProtKB-KW"/>
</dbReference>
<gene>
    <name evidence="15" type="ORF">HEK616_36800</name>
</gene>
<dbReference type="PRINTS" id="PR00344">
    <property type="entry name" value="BCTRLSENSOR"/>
</dbReference>
<protein>
    <recommendedName>
        <fullName evidence="3">histidine kinase</fullName>
        <ecNumber evidence="3">2.7.13.3</ecNumber>
    </recommendedName>
</protein>
<dbReference type="SMART" id="SM00388">
    <property type="entry name" value="HisKA"/>
    <property type="match status" value="1"/>
</dbReference>
<evidence type="ECO:0000256" key="9">
    <source>
        <dbReference type="ARBA" id="ARBA00023012"/>
    </source>
</evidence>
<dbReference type="InterPro" id="IPR050428">
    <property type="entry name" value="TCS_sensor_his_kinase"/>
</dbReference>
<dbReference type="PANTHER" id="PTHR45436:SF5">
    <property type="entry name" value="SENSOR HISTIDINE KINASE TRCS"/>
    <property type="match status" value="1"/>
</dbReference>
<dbReference type="SMART" id="SM00387">
    <property type="entry name" value="HATPase_c"/>
    <property type="match status" value="1"/>
</dbReference>
<dbReference type="InterPro" id="IPR036097">
    <property type="entry name" value="HisK_dim/P_sf"/>
</dbReference>
<dbReference type="SUPFAM" id="SSF47384">
    <property type="entry name" value="Homodimeric domain of signal transducing histidine kinase"/>
    <property type="match status" value="1"/>
</dbReference>
<proteinExistence type="predicted"/>
<dbReference type="Pfam" id="PF02518">
    <property type="entry name" value="HATPase_c"/>
    <property type="match status" value="1"/>
</dbReference>
<dbReference type="Pfam" id="PF00672">
    <property type="entry name" value="HAMP"/>
    <property type="match status" value="1"/>
</dbReference>
<keyword evidence="5" id="KW-0808">Transferase</keyword>
<keyword evidence="16" id="KW-1185">Reference proteome</keyword>
<evidence type="ECO:0000259" key="14">
    <source>
        <dbReference type="PROSITE" id="PS50885"/>
    </source>
</evidence>
<dbReference type="InterPro" id="IPR004358">
    <property type="entry name" value="Sig_transdc_His_kin-like_C"/>
</dbReference>
<keyword evidence="10 12" id="KW-0472">Membrane</keyword>
<evidence type="ECO:0000313" key="16">
    <source>
        <dbReference type="Proteomes" id="UP001059597"/>
    </source>
</evidence>
<dbReference type="Pfam" id="PF00512">
    <property type="entry name" value="HisKA"/>
    <property type="match status" value="1"/>
</dbReference>
<evidence type="ECO:0000256" key="7">
    <source>
        <dbReference type="ARBA" id="ARBA00022777"/>
    </source>
</evidence>
<dbReference type="InterPro" id="IPR036890">
    <property type="entry name" value="HATPase_C_sf"/>
</dbReference>
<evidence type="ECO:0000256" key="10">
    <source>
        <dbReference type="ARBA" id="ARBA00023136"/>
    </source>
</evidence>
<dbReference type="InterPro" id="IPR005467">
    <property type="entry name" value="His_kinase_dom"/>
</dbReference>
<keyword evidence="9" id="KW-0902">Two-component regulatory system</keyword>
<keyword evidence="8 12" id="KW-1133">Transmembrane helix</keyword>
<feature type="domain" description="HAMP" evidence="14">
    <location>
        <begin position="187"/>
        <end position="240"/>
    </location>
</feature>
<evidence type="ECO:0000256" key="2">
    <source>
        <dbReference type="ARBA" id="ARBA00004236"/>
    </source>
</evidence>
<evidence type="ECO:0000256" key="1">
    <source>
        <dbReference type="ARBA" id="ARBA00000085"/>
    </source>
</evidence>
<dbReference type="CDD" id="cd00082">
    <property type="entry name" value="HisKA"/>
    <property type="match status" value="1"/>
</dbReference>
<comment type="catalytic activity">
    <reaction evidence="1">
        <text>ATP + protein L-histidine = ADP + protein N-phospho-L-histidine.</text>
        <dbReference type="EC" id="2.7.13.3"/>
    </reaction>
</comment>
<keyword evidence="6 12" id="KW-0812">Transmembrane</keyword>
<organism evidence="15 16">
    <name type="scientific">Streptomyces nigrescens</name>
    <dbReference type="NCBI Taxonomy" id="1920"/>
    <lineage>
        <taxon>Bacteria</taxon>
        <taxon>Bacillati</taxon>
        <taxon>Actinomycetota</taxon>
        <taxon>Actinomycetes</taxon>
        <taxon>Kitasatosporales</taxon>
        <taxon>Streptomycetaceae</taxon>
        <taxon>Streptomyces</taxon>
    </lineage>
</organism>
<dbReference type="PROSITE" id="PS50109">
    <property type="entry name" value="HIS_KIN"/>
    <property type="match status" value="1"/>
</dbReference>